<keyword evidence="3" id="KW-1185">Reference proteome</keyword>
<name>A0A0L0F515_9EUKA</name>
<reference evidence="2 3" key="1">
    <citation type="submission" date="2011-02" db="EMBL/GenBank/DDBJ databases">
        <title>The Genome Sequence of Sphaeroforma arctica JP610.</title>
        <authorList>
            <consortium name="The Broad Institute Genome Sequencing Platform"/>
            <person name="Russ C."/>
            <person name="Cuomo C."/>
            <person name="Young S.K."/>
            <person name="Zeng Q."/>
            <person name="Gargeya S."/>
            <person name="Alvarado L."/>
            <person name="Berlin A."/>
            <person name="Chapman S.B."/>
            <person name="Chen Z."/>
            <person name="Freedman E."/>
            <person name="Gellesch M."/>
            <person name="Goldberg J."/>
            <person name="Griggs A."/>
            <person name="Gujja S."/>
            <person name="Heilman E."/>
            <person name="Heiman D."/>
            <person name="Howarth C."/>
            <person name="Mehta T."/>
            <person name="Neiman D."/>
            <person name="Pearson M."/>
            <person name="Roberts A."/>
            <person name="Saif S."/>
            <person name="Shea T."/>
            <person name="Shenoy N."/>
            <person name="Sisk P."/>
            <person name="Stolte C."/>
            <person name="Sykes S."/>
            <person name="White J."/>
            <person name="Yandava C."/>
            <person name="Burger G."/>
            <person name="Gray M.W."/>
            <person name="Holland P.W.H."/>
            <person name="King N."/>
            <person name="Lang F.B.F."/>
            <person name="Roger A.J."/>
            <person name="Ruiz-Trillo I."/>
            <person name="Haas B."/>
            <person name="Nusbaum C."/>
            <person name="Birren B."/>
        </authorList>
    </citation>
    <scope>NUCLEOTIDE SEQUENCE [LARGE SCALE GENOMIC DNA]</scope>
    <source>
        <strain evidence="2 3">JP610</strain>
    </source>
</reference>
<feature type="region of interest" description="Disordered" evidence="1">
    <location>
        <begin position="98"/>
        <end position="154"/>
    </location>
</feature>
<proteinExistence type="predicted"/>
<dbReference type="EMBL" id="KQ249093">
    <property type="protein sequence ID" value="KNC71298.1"/>
    <property type="molecule type" value="Genomic_DNA"/>
</dbReference>
<feature type="compositionally biased region" description="Acidic residues" evidence="1">
    <location>
        <begin position="123"/>
        <end position="133"/>
    </location>
</feature>
<dbReference type="Proteomes" id="UP000054560">
    <property type="component" value="Unassembled WGS sequence"/>
</dbReference>
<protein>
    <submittedName>
        <fullName evidence="2">Uncharacterized protein</fullName>
    </submittedName>
</protein>
<organism evidence="2 3">
    <name type="scientific">Sphaeroforma arctica JP610</name>
    <dbReference type="NCBI Taxonomy" id="667725"/>
    <lineage>
        <taxon>Eukaryota</taxon>
        <taxon>Ichthyosporea</taxon>
        <taxon>Ichthyophonida</taxon>
        <taxon>Sphaeroforma</taxon>
    </lineage>
</organism>
<dbReference type="AlphaFoldDB" id="A0A0L0F515"/>
<evidence type="ECO:0000256" key="1">
    <source>
        <dbReference type="SAM" id="MobiDB-lite"/>
    </source>
</evidence>
<sequence>MHIYSLSTVSVLTGSANSRVSGLLSKHNGGGTGGSGEPRFMLFKTPVDLYDIVIDKPDVRCKYEVNAEETSHSDPHRIPCECIRGPSEKSEWNYKVRKNTWLEDEPGAREKDSNSPKHGEVGNDADEEDEEVEPIAPVDSKWMSLGHGDEKGGL</sequence>
<accession>A0A0L0F515</accession>
<dbReference type="GeneID" id="25916669"/>
<evidence type="ECO:0000313" key="2">
    <source>
        <dbReference type="EMBL" id="KNC71298.1"/>
    </source>
</evidence>
<gene>
    <name evidence="2" type="ORF">SARC_16165</name>
</gene>
<feature type="compositionally biased region" description="Basic and acidic residues" evidence="1">
    <location>
        <begin position="106"/>
        <end position="121"/>
    </location>
</feature>
<evidence type="ECO:0000313" key="3">
    <source>
        <dbReference type="Proteomes" id="UP000054560"/>
    </source>
</evidence>
<dbReference type="RefSeq" id="XP_014145200.1">
    <property type="nucleotide sequence ID" value="XM_014289725.1"/>
</dbReference>